<dbReference type="PRINTS" id="PR01243">
    <property type="entry name" value="NUCDPKINASE"/>
</dbReference>
<evidence type="ECO:0000256" key="7">
    <source>
        <dbReference type="ARBA" id="ARBA00022777"/>
    </source>
</evidence>
<feature type="binding site" evidence="11">
    <location>
        <position position="20"/>
    </location>
    <ligand>
        <name>ATP</name>
        <dbReference type="ChEBI" id="CHEBI:30616"/>
    </ligand>
</feature>
<evidence type="ECO:0000256" key="6">
    <source>
        <dbReference type="ARBA" id="ARBA00022741"/>
    </source>
</evidence>
<dbReference type="InterPro" id="IPR036850">
    <property type="entry name" value="NDK-like_dom_sf"/>
</dbReference>
<dbReference type="GO" id="GO:0004550">
    <property type="term" value="F:nucleoside diphosphate kinase activity"/>
    <property type="evidence" value="ECO:0007669"/>
    <property type="project" value="UniProtKB-EC"/>
</dbReference>
<evidence type="ECO:0000256" key="2">
    <source>
        <dbReference type="ARBA" id="ARBA00017632"/>
    </source>
</evidence>
<comment type="caution">
    <text evidence="15">The sequence shown here is derived from an EMBL/GenBank/DDBJ whole genome shotgun (WGS) entry which is preliminary data.</text>
</comment>
<feature type="binding site" evidence="11">
    <location>
        <position position="126"/>
    </location>
    <ligand>
        <name>ATP</name>
        <dbReference type="ChEBI" id="CHEBI:30616"/>
    </ligand>
</feature>
<dbReference type="Proteomes" id="UP001139887">
    <property type="component" value="Unassembled WGS sequence"/>
</dbReference>
<protein>
    <recommendedName>
        <fullName evidence="2 13">Nucleoside diphosphate kinase</fullName>
        <ecNumber evidence="13">2.7.4.6</ecNumber>
    </recommendedName>
</protein>
<dbReference type="GO" id="GO:0005524">
    <property type="term" value="F:ATP binding"/>
    <property type="evidence" value="ECO:0007669"/>
    <property type="project" value="UniProtKB-KW"/>
</dbReference>
<name>A0A9W8LWH6_9FUNG</name>
<evidence type="ECO:0000256" key="9">
    <source>
        <dbReference type="ARBA" id="ARBA00022842"/>
    </source>
</evidence>
<dbReference type="GO" id="GO:0006241">
    <property type="term" value="P:CTP biosynthetic process"/>
    <property type="evidence" value="ECO:0007669"/>
    <property type="project" value="InterPro"/>
</dbReference>
<gene>
    <name evidence="15" type="ORF">IWW36_004195</name>
</gene>
<dbReference type="SUPFAM" id="SSF54919">
    <property type="entry name" value="Nucleoside diphosphate kinase, NDK"/>
    <property type="match status" value="1"/>
</dbReference>
<reference evidence="15" key="1">
    <citation type="submission" date="2022-07" db="EMBL/GenBank/DDBJ databases">
        <title>Phylogenomic reconstructions and comparative analyses of Kickxellomycotina fungi.</title>
        <authorList>
            <person name="Reynolds N.K."/>
            <person name="Stajich J.E."/>
            <person name="Barry K."/>
            <person name="Grigoriev I.V."/>
            <person name="Crous P."/>
            <person name="Smith M.E."/>
        </authorList>
    </citation>
    <scope>NUCLEOTIDE SEQUENCE</scope>
    <source>
        <strain evidence="15">NRRL 1566</strain>
    </source>
</reference>
<dbReference type="EMBL" id="JANBUW010000461">
    <property type="protein sequence ID" value="KAJ2846758.1"/>
    <property type="molecule type" value="Genomic_DNA"/>
</dbReference>
<evidence type="ECO:0000256" key="5">
    <source>
        <dbReference type="ARBA" id="ARBA00022723"/>
    </source>
</evidence>
<dbReference type="PANTHER" id="PTHR46161">
    <property type="entry name" value="NUCLEOSIDE DIPHOSPHATE KINASE"/>
    <property type="match status" value="1"/>
</dbReference>
<organism evidence="15 16">
    <name type="scientific">Coemansia brasiliensis</name>
    <dbReference type="NCBI Taxonomy" id="2650707"/>
    <lineage>
        <taxon>Eukaryota</taxon>
        <taxon>Fungi</taxon>
        <taxon>Fungi incertae sedis</taxon>
        <taxon>Zoopagomycota</taxon>
        <taxon>Kickxellomycotina</taxon>
        <taxon>Kickxellomycetes</taxon>
        <taxon>Kickxellales</taxon>
        <taxon>Kickxellaceae</taxon>
        <taxon>Coemansia</taxon>
    </lineage>
</organism>
<dbReference type="InterPro" id="IPR023005">
    <property type="entry name" value="Nucleoside_diP_kinase_AS"/>
</dbReference>
<keyword evidence="8 13" id="KW-0067">ATP-binding</keyword>
<feature type="domain" description="Nucleoside diphosphate kinase-like" evidence="14">
    <location>
        <begin position="12"/>
        <end position="151"/>
    </location>
</feature>
<keyword evidence="10" id="KW-0546">Nucleotide metabolism</keyword>
<evidence type="ECO:0000259" key="14">
    <source>
        <dbReference type="SMART" id="SM00562"/>
    </source>
</evidence>
<dbReference type="GO" id="GO:0006183">
    <property type="term" value="P:GTP biosynthetic process"/>
    <property type="evidence" value="ECO:0007669"/>
    <property type="project" value="InterPro"/>
</dbReference>
<dbReference type="OrthoDB" id="2162449at2759"/>
<dbReference type="EC" id="2.7.4.6" evidence="13"/>
<dbReference type="GO" id="GO:0006228">
    <property type="term" value="P:UTP biosynthetic process"/>
    <property type="evidence" value="ECO:0007669"/>
    <property type="project" value="InterPro"/>
</dbReference>
<feature type="binding site" evidence="11">
    <location>
        <position position="96"/>
    </location>
    <ligand>
        <name>ATP</name>
        <dbReference type="ChEBI" id="CHEBI:30616"/>
    </ligand>
</feature>
<keyword evidence="4 13" id="KW-0808">Transferase</keyword>
<keyword evidence="5" id="KW-0479">Metal-binding</keyword>
<dbReference type="InterPro" id="IPR034907">
    <property type="entry name" value="NDK-like_dom"/>
</dbReference>
<keyword evidence="7 13" id="KW-0418">Kinase</keyword>
<dbReference type="InterPro" id="IPR001564">
    <property type="entry name" value="Nucleoside_diP_kinase"/>
</dbReference>
<evidence type="ECO:0000256" key="1">
    <source>
        <dbReference type="ARBA" id="ARBA00008142"/>
    </source>
</evidence>
<evidence type="ECO:0000313" key="16">
    <source>
        <dbReference type="Proteomes" id="UP001139887"/>
    </source>
</evidence>
<keyword evidence="9" id="KW-0460">Magnesium</keyword>
<evidence type="ECO:0000256" key="11">
    <source>
        <dbReference type="PROSITE-ProRule" id="PRU00706"/>
    </source>
</evidence>
<evidence type="ECO:0000256" key="12">
    <source>
        <dbReference type="RuleBase" id="RU004011"/>
    </source>
</evidence>
<feature type="binding site" evidence="11">
    <location>
        <position position="116"/>
    </location>
    <ligand>
        <name>ATP</name>
        <dbReference type="ChEBI" id="CHEBI:30616"/>
    </ligand>
</feature>
<dbReference type="PROSITE" id="PS51374">
    <property type="entry name" value="NDPK_LIKE"/>
    <property type="match status" value="1"/>
</dbReference>
<dbReference type="PANTHER" id="PTHR46161:SF3">
    <property type="entry name" value="NUCLEOSIDE DIPHOSPHATE KINASE DDB_G0292928-RELATED"/>
    <property type="match status" value="1"/>
</dbReference>
<dbReference type="SMART" id="SM00562">
    <property type="entry name" value="NDK"/>
    <property type="match status" value="1"/>
</dbReference>
<evidence type="ECO:0000256" key="8">
    <source>
        <dbReference type="ARBA" id="ARBA00022840"/>
    </source>
</evidence>
<feature type="binding site" evidence="11">
    <location>
        <position position="102"/>
    </location>
    <ligand>
        <name>ATP</name>
        <dbReference type="ChEBI" id="CHEBI:30616"/>
    </ligand>
</feature>
<keyword evidence="3" id="KW-0963">Cytoplasm</keyword>
<dbReference type="AlphaFoldDB" id="A0A9W8LWH6"/>
<proteinExistence type="inferred from homology"/>
<dbReference type="Pfam" id="PF00334">
    <property type="entry name" value="NDK"/>
    <property type="match status" value="1"/>
</dbReference>
<evidence type="ECO:0000313" key="15">
    <source>
        <dbReference type="EMBL" id="KAJ2846758.1"/>
    </source>
</evidence>
<comment type="similarity">
    <text evidence="1 11 12">Belongs to the NDK family.</text>
</comment>
<evidence type="ECO:0000256" key="3">
    <source>
        <dbReference type="ARBA" id="ARBA00022490"/>
    </source>
</evidence>
<comment type="catalytic activity">
    <reaction evidence="13">
        <text>a 2'-deoxyribonucleoside 5'-diphosphate + ATP = a 2'-deoxyribonucleoside 5'-triphosphate + ADP</text>
        <dbReference type="Rhea" id="RHEA:44640"/>
        <dbReference type="ChEBI" id="CHEBI:30616"/>
        <dbReference type="ChEBI" id="CHEBI:61560"/>
        <dbReference type="ChEBI" id="CHEBI:73316"/>
        <dbReference type="ChEBI" id="CHEBI:456216"/>
        <dbReference type="EC" id="2.7.4.6"/>
    </reaction>
</comment>
<feature type="active site" description="Pros-phosphohistidine intermediate" evidence="11">
    <location>
        <position position="129"/>
    </location>
</feature>
<sequence>MRATLLKTNKCLETTLALLKPDLFADHQTLCNIEQRIAHLFRISARRKVIWTTGDAQRFYAEHQGKPFYPRLISYMTSGPILALALTKHGAIQEWREMIGSTRPAQMRIERPTTLRAQFGLTDTRNSFHGSDSVASAERELEFFFGKKLPNQLH</sequence>
<dbReference type="PROSITE" id="PS00469">
    <property type="entry name" value="NDPK"/>
    <property type="match status" value="1"/>
</dbReference>
<evidence type="ECO:0000256" key="13">
    <source>
        <dbReference type="RuleBase" id="RU004013"/>
    </source>
</evidence>
<evidence type="ECO:0000256" key="4">
    <source>
        <dbReference type="ARBA" id="ARBA00022679"/>
    </source>
</evidence>
<accession>A0A9W8LWH6</accession>
<evidence type="ECO:0000256" key="10">
    <source>
        <dbReference type="ARBA" id="ARBA00023080"/>
    </source>
</evidence>
<dbReference type="GO" id="GO:0046872">
    <property type="term" value="F:metal ion binding"/>
    <property type="evidence" value="ECO:0007669"/>
    <property type="project" value="UniProtKB-KW"/>
</dbReference>
<dbReference type="Gene3D" id="3.30.70.141">
    <property type="entry name" value="Nucleoside diphosphate kinase-like domain"/>
    <property type="match status" value="1"/>
</dbReference>
<keyword evidence="6 13" id="KW-0547">Nucleotide-binding</keyword>
<feature type="binding site" evidence="11">
    <location>
        <position position="68"/>
    </location>
    <ligand>
        <name>ATP</name>
        <dbReference type="ChEBI" id="CHEBI:30616"/>
    </ligand>
</feature>
<keyword evidence="16" id="KW-1185">Reference proteome</keyword>